<gene>
    <name evidence="16" type="ORF">PDIGIT_LOCUS9490</name>
</gene>
<dbReference type="GO" id="GO:0031176">
    <property type="term" value="F:endo-1,4-beta-xylanase activity"/>
    <property type="evidence" value="ECO:0007669"/>
    <property type="project" value="UniProtKB-UniRule"/>
</dbReference>
<dbReference type="FunFam" id="2.60.120.180:FF:000002">
    <property type="entry name" value="Endo-1,4-beta-xylanase A"/>
    <property type="match status" value="1"/>
</dbReference>
<comment type="caution">
    <text evidence="16">The sequence shown here is derived from an EMBL/GenBank/DDBJ whole genome shotgun (WGS) entry which is preliminary data.</text>
</comment>
<feature type="active site" description="Proton donor" evidence="13">
    <location>
        <position position="243"/>
    </location>
</feature>
<dbReference type="PRINTS" id="PR00911">
    <property type="entry name" value="GLHYDRLASE11"/>
</dbReference>
<keyword evidence="7 13" id="KW-0858">Xylan degradation</keyword>
<keyword evidence="17" id="KW-1185">Reference proteome</keyword>
<comment type="catalytic activity">
    <reaction evidence="1 13 14">
        <text>Endohydrolysis of (1-&gt;4)-beta-D-xylosidic linkages in xylans.</text>
        <dbReference type="EC" id="3.2.1.8"/>
    </reaction>
</comment>
<dbReference type="AlphaFoldDB" id="A0A9W4UKL3"/>
<dbReference type="PROSITE" id="PS51761">
    <property type="entry name" value="GH11_3"/>
    <property type="match status" value="1"/>
</dbReference>
<dbReference type="PROSITE" id="PS00776">
    <property type="entry name" value="GH11_1"/>
    <property type="match status" value="1"/>
</dbReference>
<evidence type="ECO:0000256" key="12">
    <source>
        <dbReference type="ARBA" id="ARBA00023326"/>
    </source>
</evidence>
<evidence type="ECO:0000256" key="11">
    <source>
        <dbReference type="ARBA" id="ARBA00023295"/>
    </source>
</evidence>
<dbReference type="Pfam" id="PF00457">
    <property type="entry name" value="Glyco_hydro_11"/>
    <property type="match status" value="1"/>
</dbReference>
<evidence type="ECO:0000256" key="7">
    <source>
        <dbReference type="ARBA" id="ARBA00022651"/>
    </source>
</evidence>
<dbReference type="InterPro" id="IPR013320">
    <property type="entry name" value="ConA-like_dom_sf"/>
</dbReference>
<evidence type="ECO:0000256" key="10">
    <source>
        <dbReference type="ARBA" id="ARBA00023277"/>
    </source>
</evidence>
<evidence type="ECO:0000313" key="17">
    <source>
        <dbReference type="Proteomes" id="UP001152607"/>
    </source>
</evidence>
<reference evidence="16" key="1">
    <citation type="submission" date="2023-01" db="EMBL/GenBank/DDBJ databases">
        <authorList>
            <person name="Van Ghelder C."/>
            <person name="Rancurel C."/>
        </authorList>
    </citation>
    <scope>NUCLEOTIDE SEQUENCE</scope>
    <source>
        <strain evidence="16">CNCM I-4278</strain>
    </source>
</reference>
<keyword evidence="9 13" id="KW-0378">Hydrolase</keyword>
<evidence type="ECO:0000313" key="16">
    <source>
        <dbReference type="EMBL" id="CAI6336392.1"/>
    </source>
</evidence>
<dbReference type="PANTHER" id="PTHR46828">
    <property type="entry name" value="ENDO-1,4-BETA-XYLANASE A-RELATED"/>
    <property type="match status" value="1"/>
</dbReference>
<dbReference type="EMBL" id="CAOQHR010000006">
    <property type="protein sequence ID" value="CAI6336392.1"/>
    <property type="molecule type" value="Genomic_DNA"/>
</dbReference>
<evidence type="ECO:0000256" key="14">
    <source>
        <dbReference type="RuleBase" id="RU362015"/>
    </source>
</evidence>
<dbReference type="GO" id="GO:0005576">
    <property type="term" value="C:extracellular region"/>
    <property type="evidence" value="ECO:0007669"/>
    <property type="project" value="UniProtKB-SubCell"/>
</dbReference>
<dbReference type="Proteomes" id="UP001152607">
    <property type="component" value="Unassembled WGS sequence"/>
</dbReference>
<dbReference type="GO" id="GO:0045493">
    <property type="term" value="P:xylan catabolic process"/>
    <property type="evidence" value="ECO:0007669"/>
    <property type="project" value="UniProtKB-UniRule"/>
</dbReference>
<evidence type="ECO:0000256" key="8">
    <source>
        <dbReference type="ARBA" id="ARBA00022729"/>
    </source>
</evidence>
<evidence type="ECO:0000256" key="2">
    <source>
        <dbReference type="ARBA" id="ARBA00004613"/>
    </source>
</evidence>
<sequence length="256" mass="27657">MRNAEKEDHDKLSLSFPRLQSLAQSDSYQLNHSLVPTIIMKFSSALLSFAATGALAAPYVVVNPDNDVAQPMSINKRAGLDYVQNYNGQAAGFQSDLSTGTFSAKWNGNTDVVVGLGWKTGSARTINYEAQFTPTGSSYLAAYGWINQPQAEYYVVESFGQFDPCSQAQKLGTVSSDGGSYTVCKSTRTNQPSITGTSTFTQYWSVRTSPRSSGSITMKNHFDVWAKNGFGNSNFNYLVMAVEAFGGQGSASVKVS</sequence>
<keyword evidence="6" id="KW-0964">Secreted</keyword>
<comment type="pathway">
    <text evidence="3 13 14">Glycan degradation; xylan degradation.</text>
</comment>
<evidence type="ECO:0000256" key="3">
    <source>
        <dbReference type="ARBA" id="ARBA00004851"/>
    </source>
</evidence>
<dbReference type="InterPro" id="IPR013319">
    <property type="entry name" value="GH11/12"/>
</dbReference>
<evidence type="ECO:0000256" key="4">
    <source>
        <dbReference type="ARBA" id="ARBA00007792"/>
    </source>
</evidence>
<dbReference type="InterPro" id="IPR001137">
    <property type="entry name" value="Glyco_hydro_11"/>
</dbReference>
<comment type="subcellular location">
    <subcellularLocation>
        <location evidence="2">Secreted</location>
    </subcellularLocation>
</comment>
<feature type="active site" description="Nucleophile" evidence="13">
    <location>
        <position position="152"/>
    </location>
</feature>
<dbReference type="PANTHER" id="PTHR46828:SF2">
    <property type="entry name" value="ENDO-1,4-BETA-XYLANASE A-RELATED"/>
    <property type="match status" value="1"/>
</dbReference>
<keyword evidence="12 13" id="KW-0624">Polysaccharide degradation</keyword>
<dbReference type="Gene3D" id="2.60.120.180">
    <property type="match status" value="1"/>
</dbReference>
<keyword evidence="8" id="KW-0732">Signal</keyword>
<dbReference type="InterPro" id="IPR018208">
    <property type="entry name" value="GH11_AS_1"/>
</dbReference>
<evidence type="ECO:0000256" key="6">
    <source>
        <dbReference type="ARBA" id="ARBA00022525"/>
    </source>
</evidence>
<evidence type="ECO:0000256" key="13">
    <source>
        <dbReference type="PROSITE-ProRule" id="PRU01097"/>
    </source>
</evidence>
<keyword evidence="11 13" id="KW-0326">Glycosidase</keyword>
<dbReference type="SUPFAM" id="SSF49899">
    <property type="entry name" value="Concanavalin A-like lectins/glucanases"/>
    <property type="match status" value="1"/>
</dbReference>
<name>A0A9W4UKL3_9PLEO</name>
<organism evidence="16 17">
    <name type="scientific">Periconia digitata</name>
    <dbReference type="NCBI Taxonomy" id="1303443"/>
    <lineage>
        <taxon>Eukaryota</taxon>
        <taxon>Fungi</taxon>
        <taxon>Dikarya</taxon>
        <taxon>Ascomycota</taxon>
        <taxon>Pezizomycotina</taxon>
        <taxon>Dothideomycetes</taxon>
        <taxon>Pleosporomycetidae</taxon>
        <taxon>Pleosporales</taxon>
        <taxon>Massarineae</taxon>
        <taxon>Periconiaceae</taxon>
        <taxon>Periconia</taxon>
    </lineage>
</organism>
<evidence type="ECO:0000256" key="9">
    <source>
        <dbReference type="ARBA" id="ARBA00022801"/>
    </source>
</evidence>
<accession>A0A9W4UKL3</accession>
<dbReference type="InterPro" id="IPR033123">
    <property type="entry name" value="GH11_dom"/>
</dbReference>
<comment type="similarity">
    <text evidence="4 13 14">Belongs to the glycosyl hydrolase 11 (cellulase G) family.</text>
</comment>
<dbReference type="EC" id="3.2.1.8" evidence="5 13"/>
<keyword evidence="10 13" id="KW-0119">Carbohydrate metabolism</keyword>
<proteinExistence type="inferred from homology"/>
<protein>
    <recommendedName>
        <fullName evidence="5 13">Endo-1,4-beta-xylanase</fullName>
        <ecNumber evidence="5 13">3.2.1.8</ecNumber>
    </recommendedName>
</protein>
<feature type="domain" description="GH11" evidence="15">
    <location>
        <begin position="68"/>
        <end position="256"/>
    </location>
</feature>
<dbReference type="OrthoDB" id="2115822at2759"/>
<evidence type="ECO:0000259" key="15">
    <source>
        <dbReference type="PROSITE" id="PS51761"/>
    </source>
</evidence>
<evidence type="ECO:0000256" key="1">
    <source>
        <dbReference type="ARBA" id="ARBA00000681"/>
    </source>
</evidence>
<evidence type="ECO:0000256" key="5">
    <source>
        <dbReference type="ARBA" id="ARBA00012590"/>
    </source>
</evidence>